<evidence type="ECO:0000259" key="1">
    <source>
        <dbReference type="Pfam" id="PF01370"/>
    </source>
</evidence>
<dbReference type="RefSeq" id="WP_144307601.1">
    <property type="nucleotide sequence ID" value="NZ_QMIF01000221.1"/>
</dbReference>
<name>A0A6P1ZBA0_9BACT</name>
<dbReference type="InterPro" id="IPR036291">
    <property type="entry name" value="NAD(P)-bd_dom_sf"/>
</dbReference>
<sequence length="64" mass="7419">MYIVNGGAGFRGSALFWQLNQMGVQDIIVVYRLGKSEKWRDLGNLAYTDYFHKDTFMEVMLHGE</sequence>
<feature type="domain" description="NAD-dependent epimerase/dehydratase" evidence="1">
    <location>
        <begin position="3"/>
        <end position="60"/>
    </location>
</feature>
<comment type="caution">
    <text evidence="2">The sequence shown here is derived from an EMBL/GenBank/DDBJ whole genome shotgun (WGS) entry which is preliminary data.</text>
</comment>
<feature type="non-terminal residue" evidence="2">
    <location>
        <position position="64"/>
    </location>
</feature>
<dbReference type="Pfam" id="PF01370">
    <property type="entry name" value="Epimerase"/>
    <property type="match status" value="1"/>
</dbReference>
<evidence type="ECO:0000313" key="2">
    <source>
        <dbReference type="EMBL" id="TVM26571.1"/>
    </source>
</evidence>
<dbReference type="Proteomes" id="UP000434052">
    <property type="component" value="Unassembled WGS sequence"/>
</dbReference>
<dbReference type="EMBL" id="QMIF01000221">
    <property type="protein sequence ID" value="TVM26571.1"/>
    <property type="molecule type" value="Genomic_DNA"/>
</dbReference>
<gene>
    <name evidence="2" type="ORF">DQK91_22855</name>
</gene>
<dbReference type="AlphaFoldDB" id="A0A6P1ZBA0"/>
<proteinExistence type="predicted"/>
<reference evidence="2 3" key="1">
    <citation type="submission" date="2018-06" db="EMBL/GenBank/DDBJ databases">
        <title>Complete genome of Desulfovibrio marinus P48SEP.</title>
        <authorList>
            <person name="Crispim J.S."/>
            <person name="Vidigal P.M.P."/>
            <person name="Silva L.C.F."/>
            <person name="Araujo L.C."/>
            <person name="Laguardia C.N."/>
            <person name="Dias R.S."/>
            <person name="Sousa M.P."/>
            <person name="Paula S.O."/>
            <person name="Silva C."/>
        </authorList>
    </citation>
    <scope>NUCLEOTIDE SEQUENCE [LARGE SCALE GENOMIC DNA]</scope>
    <source>
        <strain evidence="2 3">P48SEP</strain>
    </source>
</reference>
<protein>
    <submittedName>
        <fullName evidence="2">ADP-L-glycero-D-mannoheptose-6-epimerase</fullName>
    </submittedName>
</protein>
<dbReference type="Gene3D" id="3.40.50.720">
    <property type="entry name" value="NAD(P)-binding Rossmann-like Domain"/>
    <property type="match status" value="1"/>
</dbReference>
<evidence type="ECO:0000313" key="3">
    <source>
        <dbReference type="Proteomes" id="UP000434052"/>
    </source>
</evidence>
<accession>A0A6P1ZBA0</accession>
<dbReference type="InterPro" id="IPR001509">
    <property type="entry name" value="Epimerase_deHydtase"/>
</dbReference>
<organism evidence="2 3">
    <name type="scientific">Oceanidesulfovibrio marinus</name>
    <dbReference type="NCBI Taxonomy" id="370038"/>
    <lineage>
        <taxon>Bacteria</taxon>
        <taxon>Pseudomonadati</taxon>
        <taxon>Thermodesulfobacteriota</taxon>
        <taxon>Desulfovibrionia</taxon>
        <taxon>Desulfovibrionales</taxon>
        <taxon>Desulfovibrionaceae</taxon>
        <taxon>Oceanidesulfovibrio</taxon>
    </lineage>
</organism>
<dbReference type="OrthoDB" id="9803010at2"/>
<dbReference type="SUPFAM" id="SSF51735">
    <property type="entry name" value="NAD(P)-binding Rossmann-fold domains"/>
    <property type="match status" value="1"/>
</dbReference>